<evidence type="ECO:0000256" key="9">
    <source>
        <dbReference type="ARBA" id="ARBA00024334"/>
    </source>
</evidence>
<evidence type="ECO:0000256" key="3">
    <source>
        <dbReference type="ARBA" id="ARBA00022527"/>
    </source>
</evidence>
<dbReference type="SUPFAM" id="SSF56112">
    <property type="entry name" value="Protein kinase-like (PK-like)"/>
    <property type="match status" value="1"/>
</dbReference>
<feature type="domain" description="EF-hand" evidence="14">
    <location>
        <begin position="224"/>
        <end position="259"/>
    </location>
</feature>
<evidence type="ECO:0000256" key="6">
    <source>
        <dbReference type="ARBA" id="ARBA00022777"/>
    </source>
</evidence>
<comment type="cofactor">
    <cofactor evidence="1">
        <name>Mg(2+)</name>
        <dbReference type="ChEBI" id="CHEBI:18420"/>
    </cofactor>
</comment>
<keyword evidence="4" id="KW-0808">Transferase</keyword>
<keyword evidence="17" id="KW-1185">Reference proteome</keyword>
<keyword evidence="5" id="KW-0547">Nucleotide-binding</keyword>
<dbReference type="PROSITE" id="PS00141">
    <property type="entry name" value="ASP_PROTEASE"/>
    <property type="match status" value="2"/>
</dbReference>
<keyword evidence="6" id="KW-0418">Kinase</keyword>
<dbReference type="InterPro" id="IPR050205">
    <property type="entry name" value="CDPK_Ser/Thr_kinases"/>
</dbReference>
<comment type="similarity">
    <text evidence="2 10">Belongs to the peptidase A1 family.</text>
</comment>
<evidence type="ECO:0000259" key="13">
    <source>
        <dbReference type="PROSITE" id="PS50011"/>
    </source>
</evidence>
<name>A0ABP0MMZ1_9DINO</name>
<comment type="caution">
    <text evidence="16">The sequence shown here is derived from an EMBL/GenBank/DDBJ whole genome shotgun (WGS) entry which is preliminary data.</text>
</comment>
<accession>A0ABP0MMZ1</accession>
<feature type="domain" description="EF-hand" evidence="14">
    <location>
        <begin position="186"/>
        <end position="221"/>
    </location>
</feature>
<feature type="domain" description="Protein kinase" evidence="13">
    <location>
        <begin position="1"/>
        <end position="69"/>
    </location>
</feature>
<keyword evidence="3" id="KW-0723">Serine/threonine-protein kinase</keyword>
<dbReference type="Gene3D" id="1.10.510.10">
    <property type="entry name" value="Transferase(Phosphotransferase) domain 1"/>
    <property type="match status" value="1"/>
</dbReference>
<proteinExistence type="inferred from homology"/>
<evidence type="ECO:0000256" key="4">
    <source>
        <dbReference type="ARBA" id="ARBA00022679"/>
    </source>
</evidence>
<evidence type="ECO:0000256" key="1">
    <source>
        <dbReference type="ARBA" id="ARBA00001946"/>
    </source>
</evidence>
<dbReference type="InterPro" id="IPR011009">
    <property type="entry name" value="Kinase-like_dom_sf"/>
</dbReference>
<protein>
    <recommendedName>
        <fullName evidence="18">Calmodulin</fullName>
    </recommendedName>
</protein>
<dbReference type="InterPro" id="IPR000719">
    <property type="entry name" value="Prot_kinase_dom"/>
</dbReference>
<dbReference type="InterPro" id="IPR034164">
    <property type="entry name" value="Pepsin-like_dom"/>
</dbReference>
<evidence type="ECO:0008006" key="18">
    <source>
        <dbReference type="Google" id="ProtNLM"/>
    </source>
</evidence>
<reference evidence="16 17" key="1">
    <citation type="submission" date="2024-02" db="EMBL/GenBank/DDBJ databases">
        <authorList>
            <person name="Chen Y."/>
            <person name="Shah S."/>
            <person name="Dougan E. K."/>
            <person name="Thang M."/>
            <person name="Chan C."/>
        </authorList>
    </citation>
    <scope>NUCLEOTIDE SEQUENCE [LARGE SCALE GENOMIC DNA]</scope>
</reference>
<evidence type="ECO:0000256" key="11">
    <source>
        <dbReference type="SAM" id="MobiDB-lite"/>
    </source>
</evidence>
<dbReference type="CDD" id="cd05471">
    <property type="entry name" value="pepsin_like"/>
    <property type="match status" value="1"/>
</dbReference>
<keyword evidence="8" id="KW-0067">ATP-binding</keyword>
<organism evidence="16 17">
    <name type="scientific">Durusdinium trenchii</name>
    <dbReference type="NCBI Taxonomy" id="1381693"/>
    <lineage>
        <taxon>Eukaryota</taxon>
        <taxon>Sar</taxon>
        <taxon>Alveolata</taxon>
        <taxon>Dinophyceae</taxon>
        <taxon>Suessiales</taxon>
        <taxon>Symbiodiniaceae</taxon>
        <taxon>Durusdinium</taxon>
    </lineage>
</organism>
<evidence type="ECO:0000313" key="17">
    <source>
        <dbReference type="Proteomes" id="UP001642484"/>
    </source>
</evidence>
<keyword evidence="7" id="KW-0106">Calcium</keyword>
<dbReference type="PROSITE" id="PS50222">
    <property type="entry name" value="EF_HAND_2"/>
    <property type="match status" value="3"/>
</dbReference>
<feature type="domain" description="Peptidase A1" evidence="15">
    <location>
        <begin position="420"/>
        <end position="768"/>
    </location>
</feature>
<feature type="region of interest" description="Disordered" evidence="11">
    <location>
        <begin position="933"/>
        <end position="957"/>
    </location>
</feature>
<dbReference type="PROSITE" id="PS00018">
    <property type="entry name" value="EF_HAND_1"/>
    <property type="match status" value="4"/>
</dbReference>
<dbReference type="InterPro" id="IPR001461">
    <property type="entry name" value="Aspartic_peptidase_A1"/>
</dbReference>
<dbReference type="EMBL" id="CAXAMN010018668">
    <property type="protein sequence ID" value="CAK9052829.1"/>
    <property type="molecule type" value="Genomic_DNA"/>
</dbReference>
<evidence type="ECO:0000256" key="10">
    <source>
        <dbReference type="RuleBase" id="RU000454"/>
    </source>
</evidence>
<dbReference type="PROSITE" id="PS50011">
    <property type="entry name" value="PROTEIN_KINASE_DOM"/>
    <property type="match status" value="1"/>
</dbReference>
<evidence type="ECO:0000256" key="12">
    <source>
        <dbReference type="SAM" id="Phobius"/>
    </source>
</evidence>
<dbReference type="SMART" id="SM00054">
    <property type="entry name" value="EFh"/>
    <property type="match status" value="3"/>
</dbReference>
<dbReference type="SUPFAM" id="SSF50630">
    <property type="entry name" value="Acid proteases"/>
    <property type="match status" value="1"/>
</dbReference>
<evidence type="ECO:0000259" key="14">
    <source>
        <dbReference type="PROSITE" id="PS50222"/>
    </source>
</evidence>
<dbReference type="SUPFAM" id="SSF47473">
    <property type="entry name" value="EF-hand"/>
    <property type="match status" value="1"/>
</dbReference>
<dbReference type="InterPro" id="IPR011992">
    <property type="entry name" value="EF-hand-dom_pair"/>
</dbReference>
<dbReference type="InterPro" id="IPR021109">
    <property type="entry name" value="Peptidase_aspartic_dom_sf"/>
</dbReference>
<feature type="domain" description="EF-hand" evidence="14">
    <location>
        <begin position="150"/>
        <end position="185"/>
    </location>
</feature>
<dbReference type="InterPro" id="IPR002048">
    <property type="entry name" value="EF_hand_dom"/>
</dbReference>
<dbReference type="InterPro" id="IPR018247">
    <property type="entry name" value="EF_Hand_1_Ca_BS"/>
</dbReference>
<feature type="transmembrane region" description="Helical" evidence="12">
    <location>
        <begin position="798"/>
        <end position="816"/>
    </location>
</feature>
<evidence type="ECO:0000256" key="2">
    <source>
        <dbReference type="ARBA" id="ARBA00007447"/>
    </source>
</evidence>
<keyword evidence="12" id="KW-0812">Transmembrane</keyword>
<gene>
    <name evidence="16" type="ORF">CCMP2556_LOCUS26618</name>
</gene>
<keyword evidence="10" id="KW-0645">Protease</keyword>
<dbReference type="Gene3D" id="1.10.238.10">
    <property type="entry name" value="EF-hand"/>
    <property type="match status" value="2"/>
</dbReference>
<dbReference type="PANTHER" id="PTHR24349">
    <property type="entry name" value="SERINE/THREONINE-PROTEIN KINASE"/>
    <property type="match status" value="1"/>
</dbReference>
<sequence>MYILLCGYPPFFGDSDAEILSRVRSGNFSFNDADWRHISDMAKDLIRGLLRMSEIERVSAKQALFDQWIIQTAPVLRAPLKQKYFENMRKYVGFNKFKQATLQIIVSQLEPEIAKPLIDTFMWIDSSGEGHIDAAEIEAGMKRAGWTEIEIPEDLEEMVNSLDADGSGEIGLGEFVASILDLQVYAREETCWAVFRIYDQDGDGLIGNTDVYNILNNGQPEEAISAHECRELIKEADEDGDKRISFAEFLNMMKGVSGNKKEKKKGSGQEFDIQIDMMDDLANINTEHEAENAFNSTEDENPLSQAAERLSQDAALSLQELPHLEAVEEAMAKVEHTTPAEDVLPAEDAVPKADIPPAEEVAPADDIAPVEDVEGVADMAPEDVAQVDDVAPMQGNTVEVAVNSVNSPKVEVKRGASGLYVAALSVGTPPQRIWMALDTGSSWSWIPEAESGESAGFHTSKSSSATLGDEKSLTFADGDTVSGHILKEHISIGGLEVSDATMVLAQNTTAPSGEGLLGLVDDNTKEPAAWLRGFFRKKNKDNTGRSIMTSLWDAHQEVPQTYRLELGLPSPQLLVGVPSSDSSLSGPSDITFLGPTLTRLVPNWYVSMRAIGLSYGKDNPSLRMSFDFNSEFAFGAAALLDSGATAIRVGSGIWERIMLGMPNGCRQGKQGEIGCPCKEELPTISMSLETMATFRILGLDSGADIIVCIPPSAYVTQSNKSKDWCELAIVNAGEHHTMWGLEAVVLGLPFFRSASVVFDAGNRVVGVEPVQRRDSSKAMCSDPKNWWSTGRRFSPKRVVVALMIVTMISSYVFVGFSQSRTAERLRALLESLLGPTFSSPSPGDDRSRHAFGTPWHQVYGRPLHHGNTAGEAYPKKVVPGVFNGVPGDVPYEKKLWYIRDTGDFAGSSSLRCRGRESGECSFKSTANSIGFPSPASPGVLSPSASAPNLAAPQAHEL</sequence>
<dbReference type="InterPro" id="IPR033121">
    <property type="entry name" value="PEPTIDASE_A1"/>
</dbReference>
<evidence type="ECO:0000313" key="16">
    <source>
        <dbReference type="EMBL" id="CAK9052829.1"/>
    </source>
</evidence>
<evidence type="ECO:0000256" key="5">
    <source>
        <dbReference type="ARBA" id="ARBA00022741"/>
    </source>
</evidence>
<comment type="similarity">
    <text evidence="9">Belongs to the protein kinase superfamily. Ser/Thr protein kinase family. CDPK subfamily.</text>
</comment>
<keyword evidence="10" id="KW-0378">Hydrolase</keyword>
<keyword evidence="12" id="KW-1133">Transmembrane helix</keyword>
<dbReference type="Proteomes" id="UP001642484">
    <property type="component" value="Unassembled WGS sequence"/>
</dbReference>
<evidence type="ECO:0000256" key="8">
    <source>
        <dbReference type="ARBA" id="ARBA00022840"/>
    </source>
</evidence>
<dbReference type="PROSITE" id="PS51767">
    <property type="entry name" value="PEPTIDASE_A1"/>
    <property type="match status" value="1"/>
</dbReference>
<keyword evidence="12" id="KW-0472">Membrane</keyword>
<feature type="compositionally biased region" description="Low complexity" evidence="11">
    <location>
        <begin position="941"/>
        <end position="957"/>
    </location>
</feature>
<dbReference type="PRINTS" id="PR00792">
    <property type="entry name" value="PEPSIN"/>
</dbReference>
<dbReference type="Pfam" id="PF13499">
    <property type="entry name" value="EF-hand_7"/>
    <property type="match status" value="1"/>
</dbReference>
<evidence type="ECO:0000259" key="15">
    <source>
        <dbReference type="PROSITE" id="PS51767"/>
    </source>
</evidence>
<dbReference type="CDD" id="cd00051">
    <property type="entry name" value="EFh"/>
    <property type="match status" value="2"/>
</dbReference>
<evidence type="ECO:0000256" key="7">
    <source>
        <dbReference type="ARBA" id="ARBA00022837"/>
    </source>
</evidence>
<keyword evidence="10" id="KW-0064">Aspartyl protease</keyword>
<dbReference type="Pfam" id="PF00026">
    <property type="entry name" value="Asp"/>
    <property type="match status" value="2"/>
</dbReference>
<dbReference type="InterPro" id="IPR001969">
    <property type="entry name" value="Aspartic_peptidase_AS"/>
</dbReference>
<dbReference type="Gene3D" id="2.40.70.10">
    <property type="entry name" value="Acid Proteases"/>
    <property type="match status" value="2"/>
</dbReference>